<feature type="compositionally biased region" description="Basic residues" evidence="8">
    <location>
        <begin position="444"/>
        <end position="453"/>
    </location>
</feature>
<gene>
    <name evidence="12" type="ORF">OKIOD_LOCUS16613</name>
</gene>
<keyword evidence="2" id="KW-0813">Transport</keyword>
<dbReference type="PANTHER" id="PTHR11537">
    <property type="entry name" value="VOLTAGE-GATED POTASSIUM CHANNEL"/>
    <property type="match status" value="1"/>
</dbReference>
<accession>A0ABN7TDV3</accession>
<proteinExistence type="predicted"/>
<dbReference type="InterPro" id="IPR011333">
    <property type="entry name" value="SKP1/BTB/POZ_sf"/>
</dbReference>
<evidence type="ECO:0000259" key="11">
    <source>
        <dbReference type="Pfam" id="PF07885"/>
    </source>
</evidence>
<dbReference type="InterPro" id="IPR028325">
    <property type="entry name" value="VG_K_chnl"/>
</dbReference>
<evidence type="ECO:0000256" key="3">
    <source>
        <dbReference type="ARBA" id="ARBA00022692"/>
    </source>
</evidence>
<feature type="domain" description="Potassium channel" evidence="11">
    <location>
        <begin position="275"/>
        <end position="338"/>
    </location>
</feature>
<reference evidence="12 13" key="1">
    <citation type="submission" date="2021-04" db="EMBL/GenBank/DDBJ databases">
        <authorList>
            <person name="Bliznina A."/>
        </authorList>
    </citation>
    <scope>NUCLEOTIDE SEQUENCE [LARGE SCALE GENOMIC DNA]</scope>
</reference>
<evidence type="ECO:0000256" key="1">
    <source>
        <dbReference type="ARBA" id="ARBA00004141"/>
    </source>
</evidence>
<keyword evidence="5" id="KW-0406">Ion transport</keyword>
<feature type="compositionally biased region" description="Low complexity" evidence="8">
    <location>
        <begin position="18"/>
        <end position="29"/>
    </location>
</feature>
<feature type="region of interest" description="Disordered" evidence="8">
    <location>
        <begin position="444"/>
        <end position="471"/>
    </location>
</feature>
<dbReference type="PRINTS" id="PR01496">
    <property type="entry name" value="SHAKERCHANEL"/>
</dbReference>
<keyword evidence="3 9" id="KW-0812">Transmembrane</keyword>
<organism evidence="12 13">
    <name type="scientific">Oikopleura dioica</name>
    <name type="common">Tunicate</name>
    <dbReference type="NCBI Taxonomy" id="34765"/>
    <lineage>
        <taxon>Eukaryota</taxon>
        <taxon>Metazoa</taxon>
        <taxon>Chordata</taxon>
        <taxon>Tunicata</taxon>
        <taxon>Appendicularia</taxon>
        <taxon>Copelata</taxon>
        <taxon>Oikopleuridae</taxon>
        <taxon>Oikopleura</taxon>
    </lineage>
</organism>
<keyword evidence="7" id="KW-0407">Ion channel</keyword>
<keyword evidence="4 9" id="KW-1133">Transmembrane helix</keyword>
<dbReference type="SUPFAM" id="SSF81324">
    <property type="entry name" value="Voltage-gated potassium channels"/>
    <property type="match status" value="1"/>
</dbReference>
<evidence type="ECO:0000256" key="9">
    <source>
        <dbReference type="SAM" id="Phobius"/>
    </source>
</evidence>
<evidence type="ECO:0000256" key="8">
    <source>
        <dbReference type="SAM" id="MobiDB-lite"/>
    </source>
</evidence>
<dbReference type="PRINTS" id="PR00169">
    <property type="entry name" value="KCHANNEL"/>
</dbReference>
<dbReference type="Gene3D" id="3.30.710.10">
    <property type="entry name" value="Potassium Channel Kv1.1, Chain A"/>
    <property type="match status" value="1"/>
</dbReference>
<dbReference type="Proteomes" id="UP001158576">
    <property type="component" value="Chromosome 2"/>
</dbReference>
<protein>
    <submittedName>
        <fullName evidence="12">Oidioi.mRNA.OKI2018_I69.chr2.g7848.t1.cds</fullName>
    </submittedName>
</protein>
<evidence type="ECO:0000256" key="2">
    <source>
        <dbReference type="ARBA" id="ARBA00022448"/>
    </source>
</evidence>
<evidence type="ECO:0000256" key="4">
    <source>
        <dbReference type="ARBA" id="ARBA00022989"/>
    </source>
</evidence>
<sequence length="471" mass="54352">MEEATCRSSTTSNKRDSPFSSVYSSSASSTPASIRSRDIFISPSARRKHPSENIILNCCGQRYEVDVESLNRFPECILGTWRKRRRFYSIEHGDYFIDRHRPTFEVVLDYFVYGVLRRPQDIPLDIFVNELCYYNLDKKGLEGFLNDEGLLMVEQEKTVKEKTKFKSKLEKVQFKIWQCLEDPQSSKIALCYSVISMVITISSIIMLCIDSLPALETLSQKLDKCHNTTDSEIRTKANHKGDCPKFSVDHILFIMATTVYHSAPMLLQLAIIQLSIALCFAVCIFIVEQGYEGNQFHDMIDSTWYALITMYTVGYGDYVPVSPLGRFFGTCCAILGLLDMGKGYFNPRNEYLIVIFKSTKAFSLPIIVFEFNYLYNLDKDECKLRPEELTNEPTKEKSKRIDHFHKSLTQSLRRNKASLNMMSTDVRDDCSKSSNMADLWNYAKRKNQFRRSRTTTPAATPQQFRRSQPSR</sequence>
<dbReference type="Pfam" id="PF02214">
    <property type="entry name" value="BTB_2"/>
    <property type="match status" value="1"/>
</dbReference>
<name>A0ABN7TDV3_OIKDI</name>
<dbReference type="PANTHER" id="PTHR11537:SF254">
    <property type="entry name" value="POTASSIUM VOLTAGE-GATED CHANNEL PROTEIN SHAB"/>
    <property type="match status" value="1"/>
</dbReference>
<evidence type="ECO:0000256" key="5">
    <source>
        <dbReference type="ARBA" id="ARBA00023065"/>
    </source>
</evidence>
<feature type="region of interest" description="Disordered" evidence="8">
    <location>
        <begin position="1"/>
        <end position="29"/>
    </location>
</feature>
<dbReference type="InterPro" id="IPR013099">
    <property type="entry name" value="K_chnl_dom"/>
</dbReference>
<dbReference type="Pfam" id="PF07885">
    <property type="entry name" value="Ion_trans_2"/>
    <property type="match status" value="1"/>
</dbReference>
<dbReference type="InterPro" id="IPR003131">
    <property type="entry name" value="T1-type_BTB"/>
</dbReference>
<dbReference type="EMBL" id="OU015567">
    <property type="protein sequence ID" value="CAG5113758.1"/>
    <property type="molecule type" value="Genomic_DNA"/>
</dbReference>
<dbReference type="SUPFAM" id="SSF54695">
    <property type="entry name" value="POZ domain"/>
    <property type="match status" value="1"/>
</dbReference>
<feature type="domain" description="Potassium channel tetramerisation-type BTB" evidence="10">
    <location>
        <begin position="54"/>
        <end position="141"/>
    </location>
</feature>
<keyword evidence="13" id="KW-1185">Reference proteome</keyword>
<dbReference type="InterPro" id="IPR003972">
    <property type="entry name" value="K_chnl_volt-dep_Kv1"/>
</dbReference>
<dbReference type="Gene3D" id="1.10.287.70">
    <property type="match status" value="1"/>
</dbReference>
<comment type="subcellular location">
    <subcellularLocation>
        <location evidence="1">Membrane</location>
        <topology evidence="1">Multi-pass membrane protein</topology>
    </subcellularLocation>
</comment>
<keyword evidence="6 9" id="KW-0472">Membrane</keyword>
<evidence type="ECO:0000256" key="6">
    <source>
        <dbReference type="ARBA" id="ARBA00023136"/>
    </source>
</evidence>
<evidence type="ECO:0000313" key="13">
    <source>
        <dbReference type="Proteomes" id="UP001158576"/>
    </source>
</evidence>
<evidence type="ECO:0000313" key="12">
    <source>
        <dbReference type="EMBL" id="CAG5113758.1"/>
    </source>
</evidence>
<feature type="compositionally biased region" description="Low complexity" evidence="8">
    <location>
        <begin position="454"/>
        <end position="465"/>
    </location>
</feature>
<evidence type="ECO:0000256" key="7">
    <source>
        <dbReference type="ARBA" id="ARBA00023303"/>
    </source>
</evidence>
<feature type="transmembrane region" description="Helical" evidence="9">
    <location>
        <begin position="265"/>
        <end position="287"/>
    </location>
</feature>
<feature type="transmembrane region" description="Helical" evidence="9">
    <location>
        <begin position="190"/>
        <end position="212"/>
    </location>
</feature>
<feature type="compositionally biased region" description="Polar residues" evidence="8">
    <location>
        <begin position="1"/>
        <end position="12"/>
    </location>
</feature>
<evidence type="ECO:0000259" key="10">
    <source>
        <dbReference type="Pfam" id="PF02214"/>
    </source>
</evidence>